<keyword evidence="3" id="KW-0678">Repressor</keyword>
<sequence>MADPVAGSGDPGSGPVASETGTRRLSDLRVIDLRAELKKRNLDTGGNKSVLMERLKKAVKEEGQEPEEIGISWGATSKRTGKRCSRGFKMEEEGGEDNGLEEDSRDGQEDGVVTLQSSQDRDTMDTGVPDGTEAEDLSEPCLGEGNTYDCILPAFVDSKEYVAAQLGQLPAQLLEHAVENEKILDILGETCKSEPVKEEGSELEQPFAQATSSVGPDRKLAEEEDLFESCGHPEEEEQEEEQEEEGDLALVRNSESESPSTRCQWSEADAPLAVVKREPVKVMSQGAKRRWKYKQARLRRVQTKLSGGGPGMDHEPVGLEEPVEQSSTAALLADATSQELVRAPTAALSPEPRDSKDDVKKFAFDACNDVPAAPKESSASEGADQKMSSVKEEQDIKPVIKDERGHASCSSGRNLWVSGLSSSTRAADLKSLFSKHGKVVGAKVVTNARSPGARCYGFVTMSTSDEATKCISHLHRTELHGRMISVEKAKNEPSGKKSTDRRSCDLKEKVPGPDRPHPVEIKTEKYSDVAALSRGVPVPFQTLLPSWLQLTVFNRTVIKKEEKQERKEEKRPEDIKKEKDQDELTTGATSRSRVAKSDHVIEQKFLFCKSGIGAWTYVTLLKTGREIVVKASYDSLANPCQKSQHQVCTRPGSRGMERTVVMDKSKGEPVISVKATSRSKDRSSKSQDRKSEGREKRDILSFDKIKEQRERERQRQREREIRETERRREREQREREQRLDAFQERREKARIQRERLQLQCQRQRLERERLERERLERERMRVERERRKEQQRIMREREELRRQQEQLRAEQERRALRRPYDLEARREDSYWPEGKRAAMDDRYRDFPRPDHHFHDFDHRERGHYQEHVIDRRDGSRPGMEERDGQHYLDDHHSHGAALEHHGWDSRDSWRGYGSDKVNEGQGLPPTPRVGREWAEHNSRLEEQQIPAWHSAVDTNTTGHEHIRWRGTKGLLGADEHQVHSTGRVHRAICPTGAERSLAGPGHAHVAAGRGGMAGQSSFAHGGHSQGHVVPAGGLEGGGMTSQDQGGRVLHPHLHPHFTRRY</sequence>
<dbReference type="GO" id="GO:0060765">
    <property type="term" value="P:regulation of androgen receptor signaling pathway"/>
    <property type="evidence" value="ECO:0007669"/>
    <property type="project" value="TreeGrafter"/>
</dbReference>
<feature type="compositionally biased region" description="Acidic residues" evidence="14">
    <location>
        <begin position="234"/>
        <end position="247"/>
    </location>
</feature>
<evidence type="ECO:0000256" key="7">
    <source>
        <dbReference type="ARBA" id="ARBA00022884"/>
    </source>
</evidence>
<feature type="domain" description="RRM" evidence="15">
    <location>
        <begin position="413"/>
        <end position="491"/>
    </location>
</feature>
<gene>
    <name evidence="17" type="ORF">U0070_013689</name>
</gene>
<evidence type="ECO:0000256" key="14">
    <source>
        <dbReference type="SAM" id="MobiDB-lite"/>
    </source>
</evidence>
<dbReference type="Pfam" id="PF02037">
    <property type="entry name" value="SAP"/>
    <property type="match status" value="1"/>
</dbReference>
<comment type="subcellular location">
    <subcellularLocation>
        <location evidence="1">Nucleus</location>
    </subcellularLocation>
</comment>
<reference evidence="17 18" key="1">
    <citation type="journal article" date="2023" name="bioRxiv">
        <title>Conserved and derived expression patterns and positive selection on dental genes reveal complex evolutionary context of ever-growing rodent molars.</title>
        <authorList>
            <person name="Calamari Z.T."/>
            <person name="Song A."/>
            <person name="Cohen E."/>
            <person name="Akter M."/>
            <person name="Roy R.D."/>
            <person name="Hallikas O."/>
            <person name="Christensen M.M."/>
            <person name="Li P."/>
            <person name="Marangoni P."/>
            <person name="Jernvall J."/>
            <person name="Klein O.D."/>
        </authorList>
    </citation>
    <scope>NUCLEOTIDE SEQUENCE [LARGE SCALE GENOMIC DNA]</scope>
    <source>
        <strain evidence="17">V071</strain>
    </source>
</reference>
<comment type="caution">
    <text evidence="17">The sequence shown here is derived from an EMBL/GenBank/DDBJ whole genome shotgun (WGS) entry which is preliminary data.</text>
</comment>
<keyword evidence="11" id="KW-0804">Transcription</keyword>
<dbReference type="InterPro" id="IPR000504">
    <property type="entry name" value="RRM_dom"/>
</dbReference>
<organism evidence="17 18">
    <name type="scientific">Myodes glareolus</name>
    <name type="common">Bank vole</name>
    <name type="synonym">Clethrionomys glareolus</name>
    <dbReference type="NCBI Taxonomy" id="447135"/>
    <lineage>
        <taxon>Eukaryota</taxon>
        <taxon>Metazoa</taxon>
        <taxon>Chordata</taxon>
        <taxon>Craniata</taxon>
        <taxon>Vertebrata</taxon>
        <taxon>Euteleostomi</taxon>
        <taxon>Mammalia</taxon>
        <taxon>Eutheria</taxon>
        <taxon>Euarchontoglires</taxon>
        <taxon>Glires</taxon>
        <taxon>Rodentia</taxon>
        <taxon>Myomorpha</taxon>
        <taxon>Muroidea</taxon>
        <taxon>Cricetidae</taxon>
        <taxon>Arvicolinae</taxon>
        <taxon>Myodes</taxon>
    </lineage>
</organism>
<dbReference type="Gene3D" id="1.10.720.30">
    <property type="entry name" value="SAP domain"/>
    <property type="match status" value="1"/>
</dbReference>
<keyword evidence="10" id="KW-0238">DNA-binding</keyword>
<dbReference type="SMART" id="SM00360">
    <property type="entry name" value="RRM"/>
    <property type="match status" value="1"/>
</dbReference>
<dbReference type="GO" id="GO:0003723">
    <property type="term" value="F:RNA binding"/>
    <property type="evidence" value="ECO:0007669"/>
    <property type="project" value="UniProtKB-UniRule"/>
</dbReference>
<keyword evidence="12" id="KW-0539">Nucleus</keyword>
<feature type="compositionally biased region" description="Basic and acidic residues" evidence="14">
    <location>
        <begin position="351"/>
        <end position="361"/>
    </location>
</feature>
<evidence type="ECO:0000256" key="11">
    <source>
        <dbReference type="ARBA" id="ARBA00023163"/>
    </source>
</evidence>
<dbReference type="Gene3D" id="3.30.70.330">
    <property type="match status" value="1"/>
</dbReference>
<dbReference type="InterPro" id="IPR051738">
    <property type="entry name" value="SAF_Modulators"/>
</dbReference>
<feature type="region of interest" description="Disordered" evidence="14">
    <location>
        <begin position="342"/>
        <end position="361"/>
    </location>
</feature>
<feature type="compositionally biased region" description="Basic residues" evidence="14">
    <location>
        <begin position="1049"/>
        <end position="1061"/>
    </location>
</feature>
<keyword evidence="9" id="KW-0805">Transcription regulation</keyword>
<feature type="region of interest" description="Disordered" evidence="14">
    <location>
        <begin position="194"/>
        <end position="267"/>
    </location>
</feature>
<evidence type="ECO:0000313" key="17">
    <source>
        <dbReference type="EMBL" id="KAK7799508.1"/>
    </source>
</evidence>
<dbReference type="SUPFAM" id="SSF54928">
    <property type="entry name" value="RNA-binding domain, RBD"/>
    <property type="match status" value="1"/>
</dbReference>
<feature type="region of interest" description="Disordered" evidence="14">
    <location>
        <begin position="370"/>
        <end position="413"/>
    </location>
</feature>
<feature type="compositionally biased region" description="Basic and acidic residues" evidence="14">
    <location>
        <begin position="562"/>
        <end position="582"/>
    </location>
</feature>
<dbReference type="Pfam" id="PF00076">
    <property type="entry name" value="RRM_1"/>
    <property type="match status" value="1"/>
</dbReference>
<dbReference type="EMBL" id="JBBHLL010000607">
    <property type="protein sequence ID" value="KAK7799508.1"/>
    <property type="molecule type" value="Genomic_DNA"/>
</dbReference>
<accession>A0AAW0HDE3</accession>
<feature type="region of interest" description="Disordered" evidence="14">
    <location>
        <begin position="486"/>
        <end position="520"/>
    </location>
</feature>
<evidence type="ECO:0000256" key="3">
    <source>
        <dbReference type="ARBA" id="ARBA00022491"/>
    </source>
</evidence>
<dbReference type="InterPro" id="IPR036361">
    <property type="entry name" value="SAP_dom_sf"/>
</dbReference>
<evidence type="ECO:0000256" key="6">
    <source>
        <dbReference type="ARBA" id="ARBA00022843"/>
    </source>
</evidence>
<evidence type="ECO:0000256" key="4">
    <source>
        <dbReference type="ARBA" id="ARBA00022499"/>
    </source>
</evidence>
<evidence type="ECO:0008006" key="19">
    <source>
        <dbReference type="Google" id="ProtNLM"/>
    </source>
</evidence>
<feature type="compositionally biased region" description="Basic and acidic residues" evidence="14">
    <location>
        <begin position="678"/>
        <end position="738"/>
    </location>
</feature>
<keyword evidence="2" id="KW-0488">Methylation</keyword>
<dbReference type="CDD" id="cd12679">
    <property type="entry name" value="RRM_SAFB1_SAFB2"/>
    <property type="match status" value="1"/>
</dbReference>
<evidence type="ECO:0000259" key="15">
    <source>
        <dbReference type="PROSITE" id="PS50102"/>
    </source>
</evidence>
<keyword evidence="8" id="KW-0007">Acetylation</keyword>
<dbReference type="GO" id="GO:0006357">
    <property type="term" value="P:regulation of transcription by RNA polymerase II"/>
    <property type="evidence" value="ECO:0007669"/>
    <property type="project" value="TreeGrafter"/>
</dbReference>
<dbReference type="InterPro" id="IPR003034">
    <property type="entry name" value="SAP_dom"/>
</dbReference>
<feature type="compositionally biased region" description="Acidic residues" evidence="14">
    <location>
        <begin position="93"/>
        <end position="104"/>
    </location>
</feature>
<evidence type="ECO:0000259" key="16">
    <source>
        <dbReference type="PROSITE" id="PS50800"/>
    </source>
</evidence>
<evidence type="ECO:0000256" key="13">
    <source>
        <dbReference type="PROSITE-ProRule" id="PRU00176"/>
    </source>
</evidence>
<dbReference type="AlphaFoldDB" id="A0AAW0HDE3"/>
<evidence type="ECO:0000256" key="12">
    <source>
        <dbReference type="ARBA" id="ARBA00023242"/>
    </source>
</evidence>
<evidence type="ECO:0000256" key="10">
    <source>
        <dbReference type="ARBA" id="ARBA00023125"/>
    </source>
</evidence>
<evidence type="ECO:0000256" key="2">
    <source>
        <dbReference type="ARBA" id="ARBA00022481"/>
    </source>
</evidence>
<dbReference type="FunFam" id="1.10.720.30:FF:000005">
    <property type="entry name" value="scaffold attachment factor B2 isoform X1"/>
    <property type="match status" value="1"/>
</dbReference>
<dbReference type="Proteomes" id="UP001488838">
    <property type="component" value="Unassembled WGS sequence"/>
</dbReference>
<dbReference type="InterPro" id="IPR035979">
    <property type="entry name" value="RBD_domain_sf"/>
</dbReference>
<keyword evidence="4" id="KW-1017">Isopeptide bond</keyword>
<name>A0AAW0HDE3_MYOGA</name>
<feature type="compositionally biased region" description="Basic and acidic residues" evidence="14">
    <location>
        <begin position="389"/>
        <end position="406"/>
    </location>
</feature>
<feature type="region of interest" description="Disordered" evidence="14">
    <location>
        <begin position="1039"/>
        <end position="1061"/>
    </location>
</feature>
<keyword evidence="7 13" id="KW-0694">RNA-binding</keyword>
<keyword evidence="5" id="KW-0597">Phosphoprotein</keyword>
<dbReference type="PROSITE" id="PS50102">
    <property type="entry name" value="RRM"/>
    <property type="match status" value="1"/>
</dbReference>
<evidence type="ECO:0000313" key="18">
    <source>
        <dbReference type="Proteomes" id="UP001488838"/>
    </source>
</evidence>
<protein>
    <recommendedName>
        <fullName evidence="19">Scaffold attachment factor B2</fullName>
    </recommendedName>
</protein>
<evidence type="ECO:0000256" key="9">
    <source>
        <dbReference type="ARBA" id="ARBA00023015"/>
    </source>
</evidence>
<evidence type="ECO:0000256" key="1">
    <source>
        <dbReference type="ARBA" id="ARBA00004123"/>
    </source>
</evidence>
<dbReference type="FunFam" id="3.30.70.330:FF:000197">
    <property type="entry name" value="Scaffold attachment factor B2"/>
    <property type="match status" value="1"/>
</dbReference>
<feature type="region of interest" description="Disordered" evidence="14">
    <location>
        <begin position="58"/>
        <end position="144"/>
    </location>
</feature>
<feature type="region of interest" description="Disordered" evidence="14">
    <location>
        <begin position="562"/>
        <end position="595"/>
    </location>
</feature>
<dbReference type="SMART" id="SM00513">
    <property type="entry name" value="SAP"/>
    <property type="match status" value="1"/>
</dbReference>
<proteinExistence type="predicted"/>
<dbReference type="GO" id="GO:0050684">
    <property type="term" value="P:regulation of mRNA processing"/>
    <property type="evidence" value="ECO:0007669"/>
    <property type="project" value="TreeGrafter"/>
</dbReference>
<dbReference type="InterPro" id="IPR034781">
    <property type="entry name" value="SAFB1_2_RBD"/>
</dbReference>
<dbReference type="SUPFAM" id="SSF68906">
    <property type="entry name" value="SAP domain"/>
    <property type="match status" value="1"/>
</dbReference>
<dbReference type="GO" id="GO:0005634">
    <property type="term" value="C:nucleus"/>
    <property type="evidence" value="ECO:0007669"/>
    <property type="project" value="UniProtKB-SubCell"/>
</dbReference>
<dbReference type="PROSITE" id="PS50800">
    <property type="entry name" value="SAP"/>
    <property type="match status" value="1"/>
</dbReference>
<dbReference type="PANTHER" id="PTHR15683">
    <property type="entry name" value="SCAFFOLD ATTACHMENT FACTOR B-RELATED"/>
    <property type="match status" value="1"/>
</dbReference>
<feature type="region of interest" description="Disordered" evidence="14">
    <location>
        <begin position="1"/>
        <end position="26"/>
    </location>
</feature>
<keyword evidence="6" id="KW-0832">Ubl conjugation</keyword>
<dbReference type="GO" id="GO:0043565">
    <property type="term" value="F:sequence-specific DNA binding"/>
    <property type="evidence" value="ECO:0007669"/>
    <property type="project" value="TreeGrafter"/>
</dbReference>
<evidence type="ECO:0000256" key="8">
    <source>
        <dbReference type="ARBA" id="ARBA00022990"/>
    </source>
</evidence>
<dbReference type="InterPro" id="IPR012677">
    <property type="entry name" value="Nucleotide-bd_a/b_plait_sf"/>
</dbReference>
<feature type="region of interest" description="Disordered" evidence="14">
    <location>
        <begin position="662"/>
        <end position="738"/>
    </location>
</feature>
<keyword evidence="18" id="KW-1185">Reference proteome</keyword>
<dbReference type="PANTHER" id="PTHR15683:SF4">
    <property type="entry name" value="SCAFFOLD ATTACHMENT FACTOR B2"/>
    <property type="match status" value="1"/>
</dbReference>
<feature type="region of interest" description="Disordered" evidence="14">
    <location>
        <begin position="302"/>
        <end position="327"/>
    </location>
</feature>
<feature type="domain" description="SAP" evidence="16">
    <location>
        <begin position="25"/>
        <end position="59"/>
    </location>
</feature>
<evidence type="ECO:0000256" key="5">
    <source>
        <dbReference type="ARBA" id="ARBA00022553"/>
    </source>
</evidence>